<keyword evidence="3" id="KW-1185">Reference proteome</keyword>
<evidence type="ECO:0000313" key="2">
    <source>
        <dbReference type="EMBL" id="CAH2284131.1"/>
    </source>
</evidence>
<sequence>MTWRRRKRRRKFENKHIANFIVVIQIIKQRVIVSDIQESFIWVCYKCNKNQLIIFADDTYPRWVTTSCLLYYDTVAEKFGNICVKAEVIRNYHVGETVLSLQKTSLIPGGSESLVYTTLSRGIGILVPFTSHEDHNFFLHVEMYLRYEHPRSVVETTLVSALITSQSRML</sequence>
<dbReference type="Pfam" id="PF03178">
    <property type="entry name" value="CPSF_A"/>
    <property type="match status" value="1"/>
</dbReference>
<protein>
    <submittedName>
        <fullName evidence="2">Splicing factor 3B subunit 3 isoform X2</fullName>
    </submittedName>
</protein>
<dbReference type="InterPro" id="IPR004871">
    <property type="entry name" value="RSE1/DDB1/CPSF1_C"/>
</dbReference>
<name>A0AAD1RYM3_PELCU</name>
<evidence type="ECO:0000313" key="3">
    <source>
        <dbReference type="Proteomes" id="UP001295444"/>
    </source>
</evidence>
<reference evidence="2" key="1">
    <citation type="submission" date="2022-03" db="EMBL/GenBank/DDBJ databases">
        <authorList>
            <person name="Alioto T."/>
            <person name="Alioto T."/>
            <person name="Gomez Garrido J."/>
        </authorList>
    </citation>
    <scope>NUCLEOTIDE SEQUENCE</scope>
</reference>
<feature type="domain" description="RSE1/DDB1/CPSF1 C-terminal" evidence="1">
    <location>
        <begin position="10"/>
        <end position="150"/>
    </location>
</feature>
<evidence type="ECO:0000259" key="1">
    <source>
        <dbReference type="Pfam" id="PF03178"/>
    </source>
</evidence>
<dbReference type="EMBL" id="OW240915">
    <property type="protein sequence ID" value="CAH2284131.1"/>
    <property type="molecule type" value="Genomic_DNA"/>
</dbReference>
<dbReference type="AlphaFoldDB" id="A0AAD1RYM3"/>
<dbReference type="InterPro" id="IPR015943">
    <property type="entry name" value="WD40/YVTN_repeat-like_dom_sf"/>
</dbReference>
<dbReference type="GO" id="GO:0003676">
    <property type="term" value="F:nucleic acid binding"/>
    <property type="evidence" value="ECO:0007669"/>
    <property type="project" value="InterPro"/>
</dbReference>
<proteinExistence type="predicted"/>
<dbReference type="Gene3D" id="2.130.10.10">
    <property type="entry name" value="YVTN repeat-like/Quinoprotein amine dehydrogenase"/>
    <property type="match status" value="1"/>
</dbReference>
<accession>A0AAD1RYM3</accession>
<dbReference type="GO" id="GO:0005634">
    <property type="term" value="C:nucleus"/>
    <property type="evidence" value="ECO:0007669"/>
    <property type="project" value="InterPro"/>
</dbReference>
<gene>
    <name evidence="2" type="ORF">PECUL_23A001504</name>
</gene>
<dbReference type="PANTHER" id="PTHR10644">
    <property type="entry name" value="DNA REPAIR/RNA PROCESSING CPSF FAMILY"/>
    <property type="match status" value="1"/>
</dbReference>
<dbReference type="Proteomes" id="UP001295444">
    <property type="component" value="Chromosome 04"/>
</dbReference>
<dbReference type="InterPro" id="IPR050358">
    <property type="entry name" value="RSE1/DDB1/CFT1"/>
</dbReference>
<organism evidence="2 3">
    <name type="scientific">Pelobates cultripes</name>
    <name type="common">Western spadefoot toad</name>
    <dbReference type="NCBI Taxonomy" id="61616"/>
    <lineage>
        <taxon>Eukaryota</taxon>
        <taxon>Metazoa</taxon>
        <taxon>Chordata</taxon>
        <taxon>Craniata</taxon>
        <taxon>Vertebrata</taxon>
        <taxon>Euteleostomi</taxon>
        <taxon>Amphibia</taxon>
        <taxon>Batrachia</taxon>
        <taxon>Anura</taxon>
        <taxon>Pelobatoidea</taxon>
        <taxon>Pelobatidae</taxon>
        <taxon>Pelobates</taxon>
    </lineage>
</organism>